<keyword evidence="4" id="KW-1185">Reference proteome</keyword>
<accession>A0A1V6TN41</accession>
<sequence length="168" mass="19348">MGSTADVPFTIRTHRPGDIGWITHRHGVLYQKEHNWDEQFESMIARITAEFIENFDSTCERCWIAEKEDKFLGCIMLVKDRSSDENAAKLRVLLVEPSARGLGVGSKLVRLCTEFAREVGYARIGLWTQTILTSARRLYANEGYKIIKTEEHTIWGPKMTGELWEKEL</sequence>
<dbReference type="Pfam" id="PF00583">
    <property type="entry name" value="Acetyltransf_1"/>
    <property type="match status" value="1"/>
</dbReference>
<dbReference type="OrthoDB" id="41532at2759"/>
<dbReference type="Gene3D" id="3.40.630.30">
    <property type="match status" value="1"/>
</dbReference>
<comment type="caution">
    <text evidence="3">The sequence shown here is derived from an EMBL/GenBank/DDBJ whole genome shotgun (WGS) entry which is preliminary data.</text>
</comment>
<dbReference type="AlphaFoldDB" id="A0A1V6TN41"/>
<dbReference type="PANTHER" id="PTHR13947:SF37">
    <property type="entry name" value="LD18367P"/>
    <property type="match status" value="1"/>
</dbReference>
<reference evidence="4" key="1">
    <citation type="journal article" date="2017" name="Nat. Microbiol.">
        <title>Global analysis of biosynthetic gene clusters reveals vast potential of secondary metabolite production in Penicillium species.</title>
        <authorList>
            <person name="Nielsen J.C."/>
            <person name="Grijseels S."/>
            <person name="Prigent S."/>
            <person name="Ji B."/>
            <person name="Dainat J."/>
            <person name="Nielsen K.F."/>
            <person name="Frisvad J.C."/>
            <person name="Workman M."/>
            <person name="Nielsen J."/>
        </authorList>
    </citation>
    <scope>NUCLEOTIDE SEQUENCE [LARGE SCALE GENOMIC DNA]</scope>
    <source>
        <strain evidence="4">IBT 24891</strain>
    </source>
</reference>
<name>A0A1V6TN41_9EURO</name>
<organism evidence="3 4">
    <name type="scientific">Penicillium steckii</name>
    <dbReference type="NCBI Taxonomy" id="303698"/>
    <lineage>
        <taxon>Eukaryota</taxon>
        <taxon>Fungi</taxon>
        <taxon>Dikarya</taxon>
        <taxon>Ascomycota</taxon>
        <taxon>Pezizomycotina</taxon>
        <taxon>Eurotiomycetes</taxon>
        <taxon>Eurotiomycetidae</taxon>
        <taxon>Eurotiales</taxon>
        <taxon>Aspergillaceae</taxon>
        <taxon>Penicillium</taxon>
    </lineage>
</organism>
<dbReference type="Proteomes" id="UP000191285">
    <property type="component" value="Unassembled WGS sequence"/>
</dbReference>
<evidence type="ECO:0000259" key="2">
    <source>
        <dbReference type="PROSITE" id="PS51186"/>
    </source>
</evidence>
<dbReference type="STRING" id="303698.A0A1V6TN41"/>
<evidence type="ECO:0000313" key="4">
    <source>
        <dbReference type="Proteomes" id="UP000191285"/>
    </source>
</evidence>
<dbReference type="CDD" id="cd04301">
    <property type="entry name" value="NAT_SF"/>
    <property type="match status" value="1"/>
</dbReference>
<proteinExistence type="predicted"/>
<dbReference type="InterPro" id="IPR016181">
    <property type="entry name" value="Acyl_CoA_acyltransferase"/>
</dbReference>
<protein>
    <recommendedName>
        <fullName evidence="2">N-acetyltransferase domain-containing protein</fullName>
    </recommendedName>
</protein>
<dbReference type="GO" id="GO:0008080">
    <property type="term" value="F:N-acetyltransferase activity"/>
    <property type="evidence" value="ECO:0007669"/>
    <property type="project" value="InterPro"/>
</dbReference>
<dbReference type="EMBL" id="MLKD01000004">
    <property type="protein sequence ID" value="OQE27239.1"/>
    <property type="molecule type" value="Genomic_DNA"/>
</dbReference>
<gene>
    <name evidence="3" type="ORF">PENSTE_c004G02009</name>
</gene>
<evidence type="ECO:0000313" key="3">
    <source>
        <dbReference type="EMBL" id="OQE27239.1"/>
    </source>
</evidence>
<dbReference type="InterPro" id="IPR000182">
    <property type="entry name" value="GNAT_dom"/>
</dbReference>
<dbReference type="PANTHER" id="PTHR13947">
    <property type="entry name" value="GNAT FAMILY N-ACETYLTRANSFERASE"/>
    <property type="match status" value="1"/>
</dbReference>
<keyword evidence="1" id="KW-0808">Transferase</keyword>
<dbReference type="SUPFAM" id="SSF55729">
    <property type="entry name" value="Acyl-CoA N-acyltransferases (Nat)"/>
    <property type="match status" value="1"/>
</dbReference>
<dbReference type="PROSITE" id="PS51186">
    <property type="entry name" value="GNAT"/>
    <property type="match status" value="1"/>
</dbReference>
<feature type="domain" description="N-acetyltransferase" evidence="2">
    <location>
        <begin position="9"/>
        <end position="168"/>
    </location>
</feature>
<evidence type="ECO:0000256" key="1">
    <source>
        <dbReference type="ARBA" id="ARBA00022679"/>
    </source>
</evidence>
<dbReference type="InterPro" id="IPR050769">
    <property type="entry name" value="NAT_camello-type"/>
</dbReference>